<organism evidence="8 9">
    <name type="scientific">Echeneis naucrates</name>
    <name type="common">Live sharksucker</name>
    <dbReference type="NCBI Taxonomy" id="173247"/>
    <lineage>
        <taxon>Eukaryota</taxon>
        <taxon>Metazoa</taxon>
        <taxon>Chordata</taxon>
        <taxon>Craniata</taxon>
        <taxon>Vertebrata</taxon>
        <taxon>Euteleostomi</taxon>
        <taxon>Actinopterygii</taxon>
        <taxon>Neopterygii</taxon>
        <taxon>Teleostei</taxon>
        <taxon>Neoteleostei</taxon>
        <taxon>Acanthomorphata</taxon>
        <taxon>Carangaria</taxon>
        <taxon>Carangiformes</taxon>
        <taxon>Echeneidae</taxon>
        <taxon>Echeneis</taxon>
    </lineage>
</organism>
<evidence type="ECO:0000313" key="9">
    <source>
        <dbReference type="Proteomes" id="UP000472264"/>
    </source>
</evidence>
<dbReference type="PANTHER" id="PTHR12080">
    <property type="entry name" value="SIGNALING LYMPHOCYTIC ACTIVATION MOLECULE"/>
    <property type="match status" value="1"/>
</dbReference>
<sequence>MACFAVTLCVIILSGFINQLSAANKDTCDLYSAVGQSLMLPFVYETLGNTHVLKWTHNNTLIFYRHQGKVSVGKAEDVSASGSLLLKNLQFSSAGAYQANVLHPNNTLAKTWNGQVCVMDKVPKPQITYVCDFKSGAVKLDCKVAKPQDLAFSWTLDEKTLTSETSQTLSISLAQLKGERSFACSATNKAGKERSDTVRPICKSPSPSPPPLLCFTSKTVVAVAAGGISLILFLLICTIVICCCHRRSKRQERLREKGELRMISLNKREPDSTGPSQLGSSVSNFCFDCFKVSLYRLVAW</sequence>
<proteinExistence type="predicted"/>
<evidence type="ECO:0000256" key="5">
    <source>
        <dbReference type="SAM" id="Phobius"/>
    </source>
</evidence>
<accession>A0A665X8C8</accession>
<dbReference type="PANTHER" id="PTHR12080:SF59">
    <property type="entry name" value="HEPATIC AND GLIAL CELL ADHESION MOLECULE"/>
    <property type="match status" value="1"/>
</dbReference>
<evidence type="ECO:0000256" key="1">
    <source>
        <dbReference type="ARBA" id="ARBA00004370"/>
    </source>
</evidence>
<dbReference type="SUPFAM" id="SSF48726">
    <property type="entry name" value="Immunoglobulin"/>
    <property type="match status" value="2"/>
</dbReference>
<dbReference type="InterPro" id="IPR013783">
    <property type="entry name" value="Ig-like_fold"/>
</dbReference>
<keyword evidence="5" id="KW-0812">Transmembrane</keyword>
<dbReference type="AlphaFoldDB" id="A0A665X8C8"/>
<keyword evidence="2 6" id="KW-0732">Signal</keyword>
<evidence type="ECO:0000313" key="8">
    <source>
        <dbReference type="Ensembl" id="ENSENLP00000052141.1"/>
    </source>
</evidence>
<keyword evidence="9" id="KW-1185">Reference proteome</keyword>
<feature type="signal peptide" evidence="6">
    <location>
        <begin position="1"/>
        <end position="22"/>
    </location>
</feature>
<dbReference type="GO" id="GO:0005911">
    <property type="term" value="C:cell-cell junction"/>
    <property type="evidence" value="ECO:0007669"/>
    <property type="project" value="TreeGrafter"/>
</dbReference>
<evidence type="ECO:0000256" key="6">
    <source>
        <dbReference type="SAM" id="SignalP"/>
    </source>
</evidence>
<evidence type="ECO:0000256" key="2">
    <source>
        <dbReference type="ARBA" id="ARBA00022729"/>
    </source>
</evidence>
<dbReference type="OMA" id="MAKEDTC"/>
<dbReference type="Ensembl" id="ENSENLT00000053399.1">
    <property type="protein sequence ID" value="ENSENLP00000052141.1"/>
    <property type="gene ID" value="ENSENLG00000021808.1"/>
</dbReference>
<comment type="subcellular location">
    <subcellularLocation>
        <location evidence="1">Membrane</location>
    </subcellularLocation>
</comment>
<protein>
    <recommendedName>
        <fullName evidence="7">Ig-like domain-containing protein</fullName>
    </recommendedName>
</protein>
<dbReference type="Proteomes" id="UP000472264">
    <property type="component" value="Chromosome 16"/>
</dbReference>
<dbReference type="PROSITE" id="PS50835">
    <property type="entry name" value="IG_LIKE"/>
    <property type="match status" value="1"/>
</dbReference>
<keyword evidence="5" id="KW-1133">Transmembrane helix</keyword>
<feature type="transmembrane region" description="Helical" evidence="5">
    <location>
        <begin position="220"/>
        <end position="244"/>
    </location>
</feature>
<keyword evidence="3 5" id="KW-0472">Membrane</keyword>
<dbReference type="InParanoid" id="A0A665X8C8"/>
<evidence type="ECO:0000256" key="4">
    <source>
        <dbReference type="ARBA" id="ARBA00023180"/>
    </source>
</evidence>
<dbReference type="Gene3D" id="2.60.40.10">
    <property type="entry name" value="Immunoglobulins"/>
    <property type="match status" value="2"/>
</dbReference>
<keyword evidence="4" id="KW-0325">Glycoprotein</keyword>
<dbReference type="InterPro" id="IPR007110">
    <property type="entry name" value="Ig-like_dom"/>
</dbReference>
<feature type="chain" id="PRO_5025486853" description="Ig-like domain-containing protein" evidence="6">
    <location>
        <begin position="23"/>
        <end position="300"/>
    </location>
</feature>
<feature type="domain" description="Ig-like" evidence="7">
    <location>
        <begin position="125"/>
        <end position="199"/>
    </location>
</feature>
<name>A0A665X8C8_ECHNA</name>
<dbReference type="InterPro" id="IPR015631">
    <property type="entry name" value="CD2/SLAM_rcpt"/>
</dbReference>
<reference evidence="8" key="1">
    <citation type="submission" date="2021-04" db="EMBL/GenBank/DDBJ databases">
        <authorList>
            <consortium name="Wellcome Sanger Institute Data Sharing"/>
        </authorList>
    </citation>
    <scope>NUCLEOTIDE SEQUENCE [LARGE SCALE GENOMIC DNA]</scope>
</reference>
<dbReference type="InterPro" id="IPR036179">
    <property type="entry name" value="Ig-like_dom_sf"/>
</dbReference>
<reference evidence="8" key="2">
    <citation type="submission" date="2025-08" db="UniProtKB">
        <authorList>
            <consortium name="Ensembl"/>
        </authorList>
    </citation>
    <scope>IDENTIFICATION</scope>
</reference>
<evidence type="ECO:0000256" key="3">
    <source>
        <dbReference type="ARBA" id="ARBA00023136"/>
    </source>
</evidence>
<dbReference type="GO" id="GO:0016020">
    <property type="term" value="C:membrane"/>
    <property type="evidence" value="ECO:0007669"/>
    <property type="project" value="UniProtKB-SubCell"/>
</dbReference>
<reference evidence="8" key="3">
    <citation type="submission" date="2025-09" db="UniProtKB">
        <authorList>
            <consortium name="Ensembl"/>
        </authorList>
    </citation>
    <scope>IDENTIFICATION</scope>
</reference>
<evidence type="ECO:0000259" key="7">
    <source>
        <dbReference type="PROSITE" id="PS50835"/>
    </source>
</evidence>
<dbReference type="CDD" id="cd00096">
    <property type="entry name" value="Ig"/>
    <property type="match status" value="1"/>
</dbReference>